<dbReference type="Pfam" id="PF08544">
    <property type="entry name" value="GHMP_kinases_C"/>
    <property type="match status" value="1"/>
</dbReference>
<comment type="pathway">
    <text evidence="9 10">Isoprenoid biosynthesis; isopentenyl diphosphate biosynthesis via mevalonate pathway; isopentenyl diphosphate from (R)-mevalonate: step 1/3.</text>
</comment>
<dbReference type="EC" id="2.7.1.36" evidence="10"/>
<comment type="similarity">
    <text evidence="10">Belongs to the GHMP kinase family. Mevalonate kinase subfamily.</text>
</comment>
<dbReference type="InterPro" id="IPR036554">
    <property type="entry name" value="GHMP_kinase_C_sf"/>
</dbReference>
<evidence type="ECO:0000256" key="5">
    <source>
        <dbReference type="ARBA" id="ARBA00022777"/>
    </source>
</evidence>
<evidence type="ECO:0000256" key="7">
    <source>
        <dbReference type="ARBA" id="ARBA00022842"/>
    </source>
</evidence>
<keyword evidence="10" id="KW-0753">Steroid metabolism</keyword>
<evidence type="ECO:0000259" key="11">
    <source>
        <dbReference type="Pfam" id="PF00288"/>
    </source>
</evidence>
<keyword evidence="10" id="KW-1207">Sterol metabolism</keyword>
<evidence type="ECO:0000256" key="10">
    <source>
        <dbReference type="RuleBase" id="RU363087"/>
    </source>
</evidence>
<dbReference type="UniPathway" id="UPA00057">
    <property type="reaction ID" value="UER00098"/>
</dbReference>
<feature type="domain" description="GHMP kinase N-terminal" evidence="11">
    <location>
        <begin position="138"/>
        <end position="175"/>
    </location>
</feature>
<evidence type="ECO:0000259" key="12">
    <source>
        <dbReference type="Pfam" id="PF08544"/>
    </source>
</evidence>
<accession>A0A0P4VUR7</accession>
<dbReference type="Gene3D" id="3.30.230.10">
    <property type="match status" value="1"/>
</dbReference>
<dbReference type="Gene3D" id="3.30.70.890">
    <property type="entry name" value="GHMP kinase, C-terminal domain"/>
    <property type="match status" value="1"/>
</dbReference>
<reference evidence="13" key="1">
    <citation type="journal article" date="2016" name="PLoS Negl. Trop. Dis.">
        <title>A Deep Insight into the Sialome of Rhodnius neglectus, a Vector of Chagas Disease.</title>
        <authorList>
            <person name="Santiago P.B."/>
            <person name="Assumpcao T.C."/>
            <person name="Araujo C.N."/>
            <person name="Bastos I.M."/>
            <person name="Neves D."/>
            <person name="Silva I.G."/>
            <person name="Charneau S."/>
            <person name="Queiroz R.M."/>
            <person name="Raiol T."/>
            <person name="Oliveira J.V."/>
            <person name="Sousa M.V."/>
            <person name="Calvo E."/>
            <person name="Ribeiro J.M."/>
            <person name="Santana J.M."/>
        </authorList>
    </citation>
    <scope>NUCLEOTIDE SEQUENCE</scope>
    <source>
        <tissue evidence="13">Salivary glands</tissue>
    </source>
</reference>
<keyword evidence="6 10" id="KW-0067">ATP-binding</keyword>
<dbReference type="NCBIfam" id="TIGR00549">
    <property type="entry name" value="mevalon_kin"/>
    <property type="match status" value="1"/>
</dbReference>
<dbReference type="InterPro" id="IPR014721">
    <property type="entry name" value="Ribsml_uS5_D2-typ_fold_subgr"/>
</dbReference>
<evidence type="ECO:0000256" key="2">
    <source>
        <dbReference type="ARBA" id="ARBA00022516"/>
    </source>
</evidence>
<evidence type="ECO:0000256" key="6">
    <source>
        <dbReference type="ARBA" id="ARBA00022840"/>
    </source>
</evidence>
<comment type="catalytic activity">
    <reaction evidence="10">
        <text>(R)-mevalonate + ATP = (R)-5-phosphomevalonate + ADP + H(+)</text>
        <dbReference type="Rhea" id="RHEA:17065"/>
        <dbReference type="ChEBI" id="CHEBI:15378"/>
        <dbReference type="ChEBI" id="CHEBI:30616"/>
        <dbReference type="ChEBI" id="CHEBI:36464"/>
        <dbReference type="ChEBI" id="CHEBI:58146"/>
        <dbReference type="ChEBI" id="CHEBI:456216"/>
        <dbReference type="EC" id="2.7.1.36"/>
    </reaction>
</comment>
<dbReference type="InterPro" id="IPR020568">
    <property type="entry name" value="Ribosomal_Su5_D2-typ_SF"/>
</dbReference>
<dbReference type="GO" id="GO:0004496">
    <property type="term" value="F:mevalonate kinase activity"/>
    <property type="evidence" value="ECO:0007669"/>
    <property type="project" value="UniProtKB-EC"/>
</dbReference>
<feature type="non-terminal residue" evidence="13">
    <location>
        <position position="1"/>
    </location>
</feature>
<evidence type="ECO:0000256" key="3">
    <source>
        <dbReference type="ARBA" id="ARBA00022679"/>
    </source>
</evidence>
<dbReference type="PRINTS" id="PR00959">
    <property type="entry name" value="MEVGALKINASE"/>
</dbReference>
<keyword evidence="10" id="KW-0752">Steroid biosynthesis</keyword>
<evidence type="ECO:0000256" key="1">
    <source>
        <dbReference type="ARBA" id="ARBA00022490"/>
    </source>
</evidence>
<dbReference type="GO" id="GO:0006695">
    <property type="term" value="P:cholesterol biosynthetic process"/>
    <property type="evidence" value="ECO:0007669"/>
    <property type="project" value="TreeGrafter"/>
</dbReference>
<dbReference type="InterPro" id="IPR006204">
    <property type="entry name" value="GHMP_kinase_N_dom"/>
</dbReference>
<dbReference type="InterPro" id="IPR006205">
    <property type="entry name" value="Mev_gal_kin"/>
</dbReference>
<keyword evidence="4 10" id="KW-0547">Nucleotide-binding</keyword>
<evidence type="ECO:0000313" key="13">
    <source>
        <dbReference type="EMBL" id="JAI56463.1"/>
    </source>
</evidence>
<feature type="domain" description="GHMP kinase C-terminal" evidence="12">
    <location>
        <begin position="340"/>
        <end position="402"/>
    </location>
</feature>
<protein>
    <recommendedName>
        <fullName evidence="10">Mevalonate kinase</fullName>
        <shortName evidence="10">MK</shortName>
        <ecNumber evidence="10">2.7.1.36</ecNumber>
    </recommendedName>
</protein>
<dbReference type="SUPFAM" id="SSF54211">
    <property type="entry name" value="Ribosomal protein S5 domain 2-like"/>
    <property type="match status" value="1"/>
</dbReference>
<comment type="subcellular location">
    <subcellularLocation>
        <location evidence="10">Cytoplasm</location>
    </subcellularLocation>
</comment>
<keyword evidence="10" id="KW-0756">Sterol biosynthesis</keyword>
<dbReference type="SUPFAM" id="SSF55060">
    <property type="entry name" value="GHMP Kinase, C-terminal domain"/>
    <property type="match status" value="1"/>
</dbReference>
<dbReference type="EMBL" id="GDKW01000132">
    <property type="protein sequence ID" value="JAI56463.1"/>
    <property type="molecule type" value="mRNA"/>
</dbReference>
<keyword evidence="8 10" id="KW-0443">Lipid metabolism</keyword>
<dbReference type="AlphaFoldDB" id="A0A0P4VUR7"/>
<name>A0A0P4VUR7_9HEMI</name>
<dbReference type="InterPro" id="IPR013750">
    <property type="entry name" value="GHMP_kinase_C_dom"/>
</dbReference>
<dbReference type="PANTHER" id="PTHR43290:SF2">
    <property type="entry name" value="MEVALONATE KINASE"/>
    <property type="match status" value="1"/>
</dbReference>
<evidence type="ECO:0000256" key="4">
    <source>
        <dbReference type="ARBA" id="ARBA00022741"/>
    </source>
</evidence>
<dbReference type="GO" id="GO:0019287">
    <property type="term" value="P:isopentenyl diphosphate biosynthetic process, mevalonate pathway"/>
    <property type="evidence" value="ECO:0007669"/>
    <property type="project" value="UniProtKB-UniPathway"/>
</dbReference>
<dbReference type="Pfam" id="PF00288">
    <property type="entry name" value="GHMP_kinases_N"/>
    <property type="match status" value="1"/>
</dbReference>
<dbReference type="PANTHER" id="PTHR43290">
    <property type="entry name" value="MEVALONATE KINASE"/>
    <property type="match status" value="1"/>
</dbReference>
<dbReference type="GO" id="GO:0005524">
    <property type="term" value="F:ATP binding"/>
    <property type="evidence" value="ECO:0007669"/>
    <property type="project" value="UniProtKB-KW"/>
</dbReference>
<evidence type="ECO:0000256" key="8">
    <source>
        <dbReference type="ARBA" id="ARBA00023098"/>
    </source>
</evidence>
<proteinExistence type="evidence at transcript level"/>
<keyword evidence="1 10" id="KW-0963">Cytoplasm</keyword>
<keyword evidence="7" id="KW-0460">Magnesium</keyword>
<organism evidence="13">
    <name type="scientific">Rhodnius neglectus</name>
    <dbReference type="NCBI Taxonomy" id="72488"/>
    <lineage>
        <taxon>Eukaryota</taxon>
        <taxon>Metazoa</taxon>
        <taxon>Ecdysozoa</taxon>
        <taxon>Arthropoda</taxon>
        <taxon>Hexapoda</taxon>
        <taxon>Insecta</taxon>
        <taxon>Pterygota</taxon>
        <taxon>Neoptera</taxon>
        <taxon>Paraneoptera</taxon>
        <taxon>Hemiptera</taxon>
        <taxon>Heteroptera</taxon>
        <taxon>Panheteroptera</taxon>
        <taxon>Cimicomorpha</taxon>
        <taxon>Reduviidae</taxon>
        <taxon>Triatominae</taxon>
        <taxon>Rhodnius</taxon>
    </lineage>
</organism>
<keyword evidence="2 10" id="KW-0444">Lipid biosynthesis</keyword>
<dbReference type="GO" id="GO:0005829">
    <property type="term" value="C:cytosol"/>
    <property type="evidence" value="ECO:0007669"/>
    <property type="project" value="TreeGrafter"/>
</dbReference>
<sequence>DNINFSVSAPGKIILMGEHSVLYNKKGIAAAISKRTYLHFKEHKQAHGQITFNLKNLNGVSEWDFKSVYDLITSHKPLVVDRLKEFNLFTPDLLKHDEFVDILRQFVIKKNIESGPKQKSMMSLFYVVVGMLWCTDVNITPFDIEISTDLTIGAGTGSSASFAVCCAAAMYHYIRMKAAQKHGLGEFNISYEMFKPFNLTLSQHYCGFTLQDKKIINKWAYCMEKVMHGTPSGLDNTVCTYGNTVLINVSDGSEDYQKFQILEAMPPLRVLLIDSGVERSTSDLIAKVAHVHKLCPEAIDGVLQAMDTVALQFIKLLKELKDQEERGEVTGVYTKLEVLIDIQHCLLKSLGVSHKRLEEIIECCAHTGLHAKLTGAGGGGFAFALISPSTPEHVSDKVTTALYHAGFVADDIVANSEGVALDIKSI</sequence>
<evidence type="ECO:0000256" key="9">
    <source>
        <dbReference type="ARBA" id="ARBA00029438"/>
    </source>
</evidence>
<keyword evidence="3 10" id="KW-0808">Transferase</keyword>
<keyword evidence="5 10" id="KW-0418">Kinase</keyword>